<feature type="compositionally biased region" description="Basic residues" evidence="9">
    <location>
        <begin position="93"/>
        <end position="104"/>
    </location>
</feature>
<sequence>MTTLSSLLKERITVHLEKTIGKGLFDKELPDYVILLLTNGKAKKEITNELSEFIAEATKLVEWVFNEIDVIKKEKLKESTEKRKKKEEEKRLKREQKRKKGTYTIPRKAKKSQLIVFKLVFIIDIIFKFFIEFVSYKKT</sequence>
<evidence type="ECO:0000256" key="4">
    <source>
        <dbReference type="ARBA" id="ARBA00022723"/>
    </source>
</evidence>
<feature type="region of interest" description="Disordered" evidence="9">
    <location>
        <begin position="78"/>
        <end position="104"/>
    </location>
</feature>
<feature type="compositionally biased region" description="Basic and acidic residues" evidence="9">
    <location>
        <begin position="78"/>
        <end position="92"/>
    </location>
</feature>
<evidence type="ECO:0000256" key="3">
    <source>
        <dbReference type="ARBA" id="ARBA00015071"/>
    </source>
</evidence>
<keyword evidence="10" id="KW-0812">Transmembrane</keyword>
<keyword evidence="4" id="KW-0479">Metal-binding</keyword>
<reference evidence="11 12" key="1">
    <citation type="submission" date="2021-04" db="EMBL/GenBank/DDBJ databases">
        <authorList>
            <person name="Bliznina A."/>
        </authorList>
    </citation>
    <scope>NUCLEOTIDE SEQUENCE [LARGE SCALE GENOMIC DNA]</scope>
</reference>
<evidence type="ECO:0000256" key="6">
    <source>
        <dbReference type="ARBA" id="ARBA00022771"/>
    </source>
</evidence>
<keyword evidence="12" id="KW-1185">Reference proteome</keyword>
<feature type="transmembrane region" description="Helical" evidence="10">
    <location>
        <begin position="115"/>
        <end position="136"/>
    </location>
</feature>
<organism evidence="11 12">
    <name type="scientific">Oikopleura dioica</name>
    <name type="common">Tunicate</name>
    <dbReference type="NCBI Taxonomy" id="34765"/>
    <lineage>
        <taxon>Eukaryota</taxon>
        <taxon>Metazoa</taxon>
        <taxon>Chordata</taxon>
        <taxon>Tunicata</taxon>
        <taxon>Appendicularia</taxon>
        <taxon>Copelata</taxon>
        <taxon>Oikopleuridae</taxon>
        <taxon>Oikopleura</taxon>
    </lineage>
</organism>
<accession>A0ABN7SCI2</accession>
<evidence type="ECO:0000256" key="2">
    <source>
        <dbReference type="ARBA" id="ARBA00008423"/>
    </source>
</evidence>
<dbReference type="EMBL" id="OU015569">
    <property type="protein sequence ID" value="CAG5097986.1"/>
    <property type="molecule type" value="Genomic_DNA"/>
</dbReference>
<keyword evidence="10" id="KW-1133">Transmembrane helix</keyword>
<keyword evidence="6" id="KW-0863">Zinc-finger</keyword>
<evidence type="ECO:0000256" key="8">
    <source>
        <dbReference type="ARBA" id="ARBA00023242"/>
    </source>
</evidence>
<evidence type="ECO:0000256" key="1">
    <source>
        <dbReference type="ARBA" id="ARBA00004123"/>
    </source>
</evidence>
<comment type="similarity">
    <text evidence="2">Belongs to the ZC3H14 family.</text>
</comment>
<dbReference type="Proteomes" id="UP001158576">
    <property type="component" value="Chromosome XSR"/>
</dbReference>
<dbReference type="PANTHER" id="PTHR14738">
    <property type="entry name" value="ZINC FINGER CCCH DOMAIN-CONTAINING PROTEIN 14"/>
    <property type="match status" value="1"/>
</dbReference>
<proteinExistence type="inferred from homology"/>
<keyword evidence="10" id="KW-0472">Membrane</keyword>
<evidence type="ECO:0000256" key="10">
    <source>
        <dbReference type="SAM" id="Phobius"/>
    </source>
</evidence>
<protein>
    <recommendedName>
        <fullName evidence="3">Zinc finger CCCH domain-containing protein 14</fullName>
    </recommendedName>
</protein>
<keyword evidence="8" id="KW-0539">Nucleus</keyword>
<dbReference type="InterPro" id="IPR043094">
    <property type="entry name" value="Nab2/ZC3H14_N_sf"/>
</dbReference>
<name>A0ABN7SCI2_OIKDI</name>
<evidence type="ECO:0000256" key="9">
    <source>
        <dbReference type="SAM" id="MobiDB-lite"/>
    </source>
</evidence>
<dbReference type="InterPro" id="IPR040366">
    <property type="entry name" value="Nab2/ZC3H14"/>
</dbReference>
<gene>
    <name evidence="11" type="ORF">OKIOD_LOCUS6877</name>
</gene>
<keyword evidence="5" id="KW-0677">Repeat</keyword>
<evidence type="ECO:0000256" key="7">
    <source>
        <dbReference type="ARBA" id="ARBA00022833"/>
    </source>
</evidence>
<keyword evidence="7" id="KW-0862">Zinc</keyword>
<dbReference type="PANTHER" id="PTHR14738:SF29">
    <property type="entry name" value="ZINC FINGER CCCH DOMAIN-CONTAINING PROTEIN 14"/>
    <property type="match status" value="1"/>
</dbReference>
<comment type="subcellular location">
    <subcellularLocation>
        <location evidence="1">Nucleus</location>
    </subcellularLocation>
</comment>
<evidence type="ECO:0000256" key="5">
    <source>
        <dbReference type="ARBA" id="ARBA00022737"/>
    </source>
</evidence>
<dbReference type="Gene3D" id="1.10.340.40">
    <property type="entry name" value="Nuclear abundant poly(A) RNA-bind protein 2, N-terminal domain"/>
    <property type="match status" value="1"/>
</dbReference>
<evidence type="ECO:0000313" key="12">
    <source>
        <dbReference type="Proteomes" id="UP001158576"/>
    </source>
</evidence>
<evidence type="ECO:0000313" key="11">
    <source>
        <dbReference type="EMBL" id="CAG5097986.1"/>
    </source>
</evidence>